<accession>A0A9W9EDW4</accession>
<dbReference type="GeneID" id="80863316"/>
<evidence type="ECO:0000313" key="2">
    <source>
        <dbReference type="Proteomes" id="UP001140511"/>
    </source>
</evidence>
<evidence type="ECO:0000313" key="1">
    <source>
        <dbReference type="EMBL" id="KAJ4864888.1"/>
    </source>
</evidence>
<protein>
    <submittedName>
        <fullName evidence="1">Uncharacterized protein</fullName>
    </submittedName>
</protein>
<dbReference type="EMBL" id="JAOPEN010000001">
    <property type="protein sequence ID" value="KAJ4864888.1"/>
    <property type="molecule type" value="Genomic_DNA"/>
</dbReference>
<dbReference type="AlphaFoldDB" id="A0A9W9EDW4"/>
<name>A0A9W9EDW4_9HYPO</name>
<dbReference type="Proteomes" id="UP001140511">
    <property type="component" value="Unassembled WGS sequence"/>
</dbReference>
<gene>
    <name evidence="1" type="ORF">T069G_01418</name>
</gene>
<sequence length="154" mass="16777">MLVPAIAAKPISRWDDHPSFAFPPINITNSLDSNNKLYQELDHREDRLSFHLDAYLHNSLEGDIVEGTGLEGIDPEGTYIGLVDIDYSQNIGPVQAGIALGREKGPAVAGYNTPFVALVDNMPVDLTDPGCPLDSCLTGPVGILRNPRIPRMWV</sequence>
<reference evidence="1" key="1">
    <citation type="submission" date="2022-09" db="EMBL/GenBank/DDBJ databases">
        <title>Chromosome-level assembly of Trichoderma breve T069, a fungus used in development of biopesticide product.</title>
        <authorList>
            <person name="Lin R."/>
            <person name="Liu T."/>
        </authorList>
    </citation>
    <scope>NUCLEOTIDE SEQUENCE</scope>
    <source>
        <strain evidence="1">T069</strain>
    </source>
</reference>
<comment type="caution">
    <text evidence="1">The sequence shown here is derived from an EMBL/GenBank/DDBJ whole genome shotgun (WGS) entry which is preliminary data.</text>
</comment>
<dbReference type="RefSeq" id="XP_056033944.1">
    <property type="nucleotide sequence ID" value="XM_056168628.1"/>
</dbReference>
<proteinExistence type="predicted"/>
<organism evidence="1 2">
    <name type="scientific">Trichoderma breve</name>
    <dbReference type="NCBI Taxonomy" id="2034170"/>
    <lineage>
        <taxon>Eukaryota</taxon>
        <taxon>Fungi</taxon>
        <taxon>Dikarya</taxon>
        <taxon>Ascomycota</taxon>
        <taxon>Pezizomycotina</taxon>
        <taxon>Sordariomycetes</taxon>
        <taxon>Hypocreomycetidae</taxon>
        <taxon>Hypocreales</taxon>
        <taxon>Hypocreaceae</taxon>
        <taxon>Trichoderma</taxon>
    </lineage>
</organism>
<keyword evidence="2" id="KW-1185">Reference proteome</keyword>